<evidence type="ECO:0000313" key="1">
    <source>
        <dbReference type="EMBL" id="BAU31148.1"/>
    </source>
</evidence>
<organism evidence="1 2">
    <name type="scientific">Microcella alkaliphila</name>
    <dbReference type="NCBI Taxonomy" id="279828"/>
    <lineage>
        <taxon>Bacteria</taxon>
        <taxon>Bacillati</taxon>
        <taxon>Actinomycetota</taxon>
        <taxon>Actinomycetes</taxon>
        <taxon>Micrococcales</taxon>
        <taxon>Microbacteriaceae</taxon>
        <taxon>Microcella</taxon>
    </lineage>
</organism>
<dbReference type="RefSeq" id="WP_096420158.1">
    <property type="nucleotide sequence ID" value="NZ_AP017315.1"/>
</dbReference>
<dbReference type="EMBL" id="AP017315">
    <property type="protein sequence ID" value="BAU31148.1"/>
    <property type="molecule type" value="Genomic_DNA"/>
</dbReference>
<evidence type="ECO:0000313" key="2">
    <source>
        <dbReference type="Proteomes" id="UP000218965"/>
    </source>
</evidence>
<name>A0A0U5BKQ2_9MICO</name>
<evidence type="ECO:0008006" key="3">
    <source>
        <dbReference type="Google" id="ProtNLM"/>
    </source>
</evidence>
<sequence>MTTTKKNSTEAWLDDLDLTPENMRDGSHLARVGAALDALESAERDLADAVARAHAAGDSWAAIGAVLGTSRQAAHRKFAPYVTQKRTAG</sequence>
<proteinExistence type="predicted"/>
<gene>
    <name evidence="1" type="ORF">MalAC0309_0273</name>
</gene>
<reference evidence="1 2" key="2">
    <citation type="submission" date="2016-01" db="EMBL/GenBank/DDBJ databases">
        <title>Microcella alkaliphila JAM AC0309 whole genome shotgun sequence.</title>
        <authorList>
            <person name="Kurata A."/>
            <person name="Hirose Y."/>
            <person name="Kishimoto N."/>
            <person name="Kobayashi T."/>
        </authorList>
    </citation>
    <scope>NUCLEOTIDE SEQUENCE [LARGE SCALE GENOMIC DNA]</scope>
    <source>
        <strain evidence="1 2">JAM AC0309</strain>
    </source>
</reference>
<protein>
    <recommendedName>
        <fullName evidence="3">AsnC family protein</fullName>
    </recommendedName>
</protein>
<reference evidence="2" key="1">
    <citation type="submission" date="2015-12" db="EMBL/GenBank/DDBJ databases">
        <authorList>
            <person name="Shamseldin A."/>
            <person name="Moawad H."/>
            <person name="Abd El-Rahim W.M."/>
            <person name="Sadowsky M.J."/>
        </authorList>
    </citation>
    <scope>NUCLEOTIDE SEQUENCE [LARGE SCALE GENOMIC DNA]</scope>
    <source>
        <strain evidence="2">JAM AC0309</strain>
    </source>
</reference>
<dbReference type="AlphaFoldDB" id="A0A0U5BKQ2"/>
<accession>A0A0U5BKQ2</accession>
<dbReference type="OrthoDB" id="3579809at2"/>
<dbReference type="Proteomes" id="UP000218965">
    <property type="component" value="Chromosome"/>
</dbReference>
<dbReference type="KEGG" id="malk:MalAC0309_0273"/>